<keyword evidence="1" id="KW-1133">Transmembrane helix</keyword>
<evidence type="ECO:0000256" key="1">
    <source>
        <dbReference type="SAM" id="Phobius"/>
    </source>
</evidence>
<accession>A0A328P8A2</accession>
<feature type="transmembrane region" description="Helical" evidence="1">
    <location>
        <begin position="177"/>
        <end position="202"/>
    </location>
</feature>
<feature type="transmembrane region" description="Helical" evidence="1">
    <location>
        <begin position="115"/>
        <end position="139"/>
    </location>
</feature>
<feature type="transmembrane region" description="Helical" evidence="1">
    <location>
        <begin position="369"/>
        <end position="389"/>
    </location>
</feature>
<dbReference type="RefSeq" id="WP_146745300.1">
    <property type="nucleotide sequence ID" value="NZ_NFZS01000001.1"/>
</dbReference>
<proteinExistence type="predicted"/>
<feature type="transmembrane region" description="Helical" evidence="1">
    <location>
        <begin position="337"/>
        <end position="357"/>
    </location>
</feature>
<evidence type="ECO:0008006" key="4">
    <source>
        <dbReference type="Google" id="ProtNLM"/>
    </source>
</evidence>
<sequence>MTRVEGERTGLLAQEDLLGMSLLTVLVFLVYSAVLVNSFGVLDDYNFLYNAIRRNNDTVTLLLGAGRPLNAYLLDWGFRAAGSIEGLARLRAITLLGFALLASGLFVFVRRHGLSLVASFALAAGTVLLPSFQVYAAWAQHFTTPYAGLLALVAAYLLSLAYSPAGSLRMSVACKSALLLTMAVLIYQPMAMIFAVGVLISVVTSRQPMREYGFARLVVTGVVFAFAMVVGFVALKIGQHYHPNGSARYGLVSDFSGKAKWFFEEPLPNALSFFWVPVSKWGVWAVAAVMVLGYVGYARKHGMRQGGYVLIVSLGVVLVSYLPNLATAENWASYRSIGVLACALFTIAVLLAFVPLAGRLGMGDENRPLNARVALLAAVLLCLSVTAAGRVSRSFVQPNLMEINNLASLFKGRTDQPISRILIRPSSWMDSAANPVLYDEFGMQSSLDDHRATVIVDLARLSLNRFQGAELVPIAHDTPPGMAVGTSDIYVDFPALDTAGRFRSIRSHLKAPLSP</sequence>
<feature type="transmembrane region" description="Helical" evidence="1">
    <location>
        <begin position="307"/>
        <end position="325"/>
    </location>
</feature>
<gene>
    <name evidence="2" type="ORF">CA260_08660</name>
</gene>
<dbReference type="OrthoDB" id="6547965at2"/>
<evidence type="ECO:0000313" key="2">
    <source>
        <dbReference type="EMBL" id="RAO77900.1"/>
    </source>
</evidence>
<organism evidence="2 3">
    <name type="scientific">Dyella jiangningensis</name>
    <dbReference type="NCBI Taxonomy" id="1379159"/>
    <lineage>
        <taxon>Bacteria</taxon>
        <taxon>Pseudomonadati</taxon>
        <taxon>Pseudomonadota</taxon>
        <taxon>Gammaproteobacteria</taxon>
        <taxon>Lysobacterales</taxon>
        <taxon>Rhodanobacteraceae</taxon>
        <taxon>Dyella</taxon>
    </lineage>
</organism>
<dbReference type="EMBL" id="NFZS01000001">
    <property type="protein sequence ID" value="RAO77900.1"/>
    <property type="molecule type" value="Genomic_DNA"/>
</dbReference>
<feature type="transmembrane region" description="Helical" evidence="1">
    <location>
        <begin position="146"/>
        <end position="165"/>
    </location>
</feature>
<feature type="transmembrane region" description="Helical" evidence="1">
    <location>
        <begin position="17"/>
        <end position="39"/>
    </location>
</feature>
<feature type="transmembrane region" description="Helical" evidence="1">
    <location>
        <begin position="273"/>
        <end position="295"/>
    </location>
</feature>
<name>A0A328P8A2_9GAMM</name>
<dbReference type="AlphaFoldDB" id="A0A328P8A2"/>
<feature type="transmembrane region" description="Helical" evidence="1">
    <location>
        <begin position="90"/>
        <end position="109"/>
    </location>
</feature>
<protein>
    <recommendedName>
        <fullName evidence="4">Glycosyltransferase RgtA/B/C/D-like domain-containing protein</fullName>
    </recommendedName>
</protein>
<reference evidence="2 3" key="1">
    <citation type="journal article" date="2018" name="Genet. Mol. Biol.">
        <title>The genome sequence of Dyella jiangningensis FCAV SCS01 from a lignocellulose-decomposing microbial consortium metagenome reveals potential for biotechnological applications.</title>
        <authorList>
            <person name="Desiderato J.G."/>
            <person name="Alvarenga D.O."/>
            <person name="Constancio M.T.L."/>
            <person name="Alves L.M.C."/>
            <person name="Varani A.M."/>
        </authorList>
    </citation>
    <scope>NUCLEOTIDE SEQUENCE [LARGE SCALE GENOMIC DNA]</scope>
    <source>
        <strain evidence="2 3">FCAV SCS01</strain>
    </source>
</reference>
<comment type="caution">
    <text evidence="2">The sequence shown here is derived from an EMBL/GenBank/DDBJ whole genome shotgun (WGS) entry which is preliminary data.</text>
</comment>
<evidence type="ECO:0000313" key="3">
    <source>
        <dbReference type="Proteomes" id="UP000248926"/>
    </source>
</evidence>
<keyword evidence="1" id="KW-0812">Transmembrane</keyword>
<keyword evidence="3" id="KW-1185">Reference proteome</keyword>
<feature type="transmembrane region" description="Helical" evidence="1">
    <location>
        <begin position="214"/>
        <end position="235"/>
    </location>
</feature>
<keyword evidence="1" id="KW-0472">Membrane</keyword>
<dbReference type="Proteomes" id="UP000248926">
    <property type="component" value="Unassembled WGS sequence"/>
</dbReference>